<sequence length="588" mass="65264">MTRTTRGTVPRQAPAPAAEPSAPLAFQRVFRVPAGTGIIPEVRRITAQWLSDKFRQPAPLETGTHFLRDHVVLTTQASYHSDGAEHGLRIQLREDNPEATWRVTVTAVAPVAAEQAVCVTLECFDNGITTLRPARPALVEKLVEALRPRDGLAHLTLHAQSVTTDRVDTLVDILCDPDRRLPVVLAARPLQPDPVWTQRLQKIMSKCAGDASLYLLDDVDAVNAFRQVIGEPHRVAPGAVCTFLPEVDPAWPADGPRHRLLTGARISAPKDPAFMLVARQVQRHAREAELPGPLPTVSFPDEQQRKQEERRAAQDAAHAHAQAVPAHALEKEVRALQEENGVLVQLLSEGDRDLSEARRREALAERTVQHLRQELQQLTESYHRELEDHLLTLEDVERAQNEARVLRQRLHAQGRHADTVVLEQAAAQPATFEELTQRLGEVKCVLFTADTAIVMSLDDHELARTWAAKAWQGLRSLDSYAQAQKEGLVNGGYFEFCETVPVPGARIFPVKQIAMGETEATRSAWGGERTFPTPTELEPSGRMPMYAHLKLGSKGTISPRIYFYDDSRGVTGKVVVGYLGPRLTNRRT</sequence>
<proteinExistence type="predicted"/>
<evidence type="ECO:0000256" key="1">
    <source>
        <dbReference type="SAM" id="Coils"/>
    </source>
</evidence>
<feature type="compositionally biased region" description="Low complexity" evidence="2">
    <location>
        <begin position="10"/>
        <end position="20"/>
    </location>
</feature>
<feature type="region of interest" description="Disordered" evidence="2">
    <location>
        <begin position="1"/>
        <end position="20"/>
    </location>
</feature>
<evidence type="ECO:0000313" key="3">
    <source>
        <dbReference type="EMBL" id="GAA3897951.1"/>
    </source>
</evidence>
<keyword evidence="1" id="KW-0175">Coiled coil</keyword>
<evidence type="ECO:0000313" key="4">
    <source>
        <dbReference type="Proteomes" id="UP001501000"/>
    </source>
</evidence>
<feature type="compositionally biased region" description="Basic and acidic residues" evidence="2">
    <location>
        <begin position="302"/>
        <end position="313"/>
    </location>
</feature>
<reference evidence="4" key="1">
    <citation type="journal article" date="2019" name="Int. J. Syst. Evol. Microbiol.">
        <title>The Global Catalogue of Microorganisms (GCM) 10K type strain sequencing project: providing services to taxonomists for standard genome sequencing and annotation.</title>
        <authorList>
            <consortium name="The Broad Institute Genomics Platform"/>
            <consortium name="The Broad Institute Genome Sequencing Center for Infectious Disease"/>
            <person name="Wu L."/>
            <person name="Ma J."/>
        </authorList>
    </citation>
    <scope>NUCLEOTIDE SEQUENCE [LARGE SCALE GENOMIC DNA]</scope>
    <source>
        <strain evidence="4">JCM 16956</strain>
    </source>
</reference>
<dbReference type="RefSeq" id="WP_345278340.1">
    <property type="nucleotide sequence ID" value="NZ_BAABAJ010000001.1"/>
</dbReference>
<gene>
    <name evidence="3" type="ORF">GCM10022244_05350</name>
</gene>
<protein>
    <submittedName>
        <fullName evidence="3">Uncharacterized protein</fullName>
    </submittedName>
</protein>
<organism evidence="3 4">
    <name type="scientific">Streptomyces gulbargensis</name>
    <dbReference type="NCBI Taxonomy" id="364901"/>
    <lineage>
        <taxon>Bacteria</taxon>
        <taxon>Bacillati</taxon>
        <taxon>Actinomycetota</taxon>
        <taxon>Actinomycetes</taxon>
        <taxon>Kitasatosporales</taxon>
        <taxon>Streptomycetaceae</taxon>
        <taxon>Streptomyces</taxon>
    </lineage>
</organism>
<feature type="region of interest" description="Disordered" evidence="2">
    <location>
        <begin position="287"/>
        <end position="322"/>
    </location>
</feature>
<dbReference type="Proteomes" id="UP001501000">
    <property type="component" value="Unassembled WGS sequence"/>
</dbReference>
<keyword evidence="4" id="KW-1185">Reference proteome</keyword>
<dbReference type="EMBL" id="BAABAJ010000001">
    <property type="protein sequence ID" value="GAA3897951.1"/>
    <property type="molecule type" value="Genomic_DNA"/>
</dbReference>
<comment type="caution">
    <text evidence="3">The sequence shown here is derived from an EMBL/GenBank/DDBJ whole genome shotgun (WGS) entry which is preliminary data.</text>
</comment>
<accession>A0ABP7LAA5</accession>
<name>A0ABP7LAA5_9ACTN</name>
<evidence type="ECO:0000256" key="2">
    <source>
        <dbReference type="SAM" id="MobiDB-lite"/>
    </source>
</evidence>
<feature type="coiled-coil region" evidence="1">
    <location>
        <begin position="326"/>
        <end position="388"/>
    </location>
</feature>